<organism evidence="2 3">
    <name type="scientific">Aspergillus pseudonomiae</name>
    <dbReference type="NCBI Taxonomy" id="1506151"/>
    <lineage>
        <taxon>Eukaryota</taxon>
        <taxon>Fungi</taxon>
        <taxon>Dikarya</taxon>
        <taxon>Ascomycota</taxon>
        <taxon>Pezizomycotina</taxon>
        <taxon>Eurotiomycetes</taxon>
        <taxon>Eurotiomycetidae</taxon>
        <taxon>Eurotiales</taxon>
        <taxon>Aspergillaceae</taxon>
        <taxon>Aspergillus</taxon>
        <taxon>Aspergillus subgen. Circumdati</taxon>
    </lineage>
</organism>
<dbReference type="GeneID" id="43666747"/>
<dbReference type="Proteomes" id="UP000325579">
    <property type="component" value="Unassembled WGS sequence"/>
</dbReference>
<proteinExistence type="predicted"/>
<keyword evidence="3" id="KW-1185">Reference proteome</keyword>
<dbReference type="AlphaFoldDB" id="A0A5N7DBA6"/>
<evidence type="ECO:0000256" key="1">
    <source>
        <dbReference type="SAM" id="MobiDB-lite"/>
    </source>
</evidence>
<protein>
    <submittedName>
        <fullName evidence="2">Uncharacterized protein</fullName>
    </submittedName>
</protein>
<dbReference type="EMBL" id="ML736773">
    <property type="protein sequence ID" value="KAE8403750.1"/>
    <property type="molecule type" value="Genomic_DNA"/>
</dbReference>
<feature type="region of interest" description="Disordered" evidence="1">
    <location>
        <begin position="1"/>
        <end position="104"/>
    </location>
</feature>
<gene>
    <name evidence="2" type="ORF">BDV37DRAFT_249195</name>
</gene>
<dbReference type="RefSeq" id="XP_031941069.1">
    <property type="nucleotide sequence ID" value="XM_032082056.1"/>
</dbReference>
<evidence type="ECO:0000313" key="3">
    <source>
        <dbReference type="Proteomes" id="UP000325579"/>
    </source>
</evidence>
<accession>A0A5N7DBA6</accession>
<evidence type="ECO:0000313" key="2">
    <source>
        <dbReference type="EMBL" id="KAE8403750.1"/>
    </source>
</evidence>
<sequence>MSSMIEGSDDRAREDELDLGEEDEGDVQPKTNGASVDGVSPEGYGEGSMAYIEEDLPDVASPNHSFDRRNTQLDAGTGNIPLSPHIRQLGTPGSVDETASTPDDTPSLHVCCDCCFQPCYPLITLGFSFVIAK</sequence>
<name>A0A5N7DBA6_9EURO</name>
<feature type="compositionally biased region" description="Acidic residues" evidence="1">
    <location>
        <begin position="15"/>
        <end position="26"/>
    </location>
</feature>
<reference evidence="2 3" key="1">
    <citation type="submission" date="2019-04" db="EMBL/GenBank/DDBJ databases">
        <authorList>
            <consortium name="DOE Joint Genome Institute"/>
            <person name="Mondo S."/>
            <person name="Kjaerbolling I."/>
            <person name="Vesth T."/>
            <person name="Frisvad J.C."/>
            <person name="Nybo J.L."/>
            <person name="Theobald S."/>
            <person name="Kildgaard S."/>
            <person name="Isbrandt T."/>
            <person name="Kuo A."/>
            <person name="Sato A."/>
            <person name="Lyhne E.K."/>
            <person name="Kogle M.E."/>
            <person name="Wiebenga A."/>
            <person name="Kun R.S."/>
            <person name="Lubbers R.J."/>
            <person name="Makela M.R."/>
            <person name="Barry K."/>
            <person name="Chovatia M."/>
            <person name="Clum A."/>
            <person name="Daum C."/>
            <person name="Haridas S."/>
            <person name="He G."/>
            <person name="LaButti K."/>
            <person name="Lipzen A."/>
            <person name="Riley R."/>
            <person name="Salamov A."/>
            <person name="Simmons B.A."/>
            <person name="Magnuson J.K."/>
            <person name="Henrissat B."/>
            <person name="Mortensen U.H."/>
            <person name="Larsen T.O."/>
            <person name="Devries R.P."/>
            <person name="Grigoriev I.V."/>
            <person name="Machida M."/>
            <person name="Baker S.E."/>
            <person name="Andersen M.R."/>
            <person name="Cantor M.N."/>
            <person name="Hua S.X."/>
        </authorList>
    </citation>
    <scope>NUCLEOTIDE SEQUENCE [LARGE SCALE GENOMIC DNA]</scope>
    <source>
        <strain evidence="2 3">CBS 119388</strain>
    </source>
</reference>